<evidence type="ECO:0000256" key="4">
    <source>
        <dbReference type="ARBA" id="ARBA00022679"/>
    </source>
</evidence>
<dbReference type="PANTHER" id="PTHR30606">
    <property type="entry name" value="LIPID A BIOSYNTHESIS LAUROYL ACYLTRANSFERASE"/>
    <property type="match status" value="1"/>
</dbReference>
<keyword evidence="4" id="KW-0808">Transferase</keyword>
<evidence type="ECO:0000256" key="1">
    <source>
        <dbReference type="ARBA" id="ARBA00004533"/>
    </source>
</evidence>
<evidence type="ECO:0000256" key="7">
    <source>
        <dbReference type="SAM" id="Phobius"/>
    </source>
</evidence>
<dbReference type="InterPro" id="IPR004960">
    <property type="entry name" value="LipA_acyltrans"/>
</dbReference>
<feature type="transmembrane region" description="Helical" evidence="7">
    <location>
        <begin position="16"/>
        <end position="35"/>
    </location>
</feature>
<evidence type="ECO:0000256" key="2">
    <source>
        <dbReference type="ARBA" id="ARBA00022475"/>
    </source>
</evidence>
<dbReference type="Pfam" id="PF03279">
    <property type="entry name" value="Lip_A_acyltrans"/>
    <property type="match status" value="1"/>
</dbReference>
<sequence length="289" mass="33529">MKGLWYIFLERIPGSLGSWIFFIASKGIAAGYFLFSKNVKESRRFYRLLYPEKSSFHHRLCTFRQYQNFTTIHYDRFLAGKGMKTVFQSDGWEKLELVQHHKGAILLMSHLGNWEIAARLLRQQKTQSSILLYMGIKEKEGVEALQKEQLKDSGVKIIGVPRDGGSPFDALEGIRFLQDGGIVSMTGDIIWRSDQRSIQVNFMGRKAVLPQAPYIFALVSGAPILCFFSFRVGKNKYTFRFAEPIYIHPENRKDRTRLIQEAAQQYADLLEGELRAHSLQWYHFDRFVL</sequence>
<comment type="caution">
    <text evidence="8">The sequence shown here is derived from an EMBL/GenBank/DDBJ whole genome shotgun (WGS) entry which is preliminary data.</text>
</comment>
<evidence type="ECO:0000313" key="8">
    <source>
        <dbReference type="EMBL" id="MBN4068879.1"/>
    </source>
</evidence>
<dbReference type="GO" id="GO:0016746">
    <property type="term" value="F:acyltransferase activity"/>
    <property type="evidence" value="ECO:0007669"/>
    <property type="project" value="UniProtKB-KW"/>
</dbReference>
<keyword evidence="2" id="KW-1003">Cell membrane</keyword>
<dbReference type="CDD" id="cd07984">
    <property type="entry name" value="LPLAT_LABLAT-like"/>
    <property type="match status" value="1"/>
</dbReference>
<name>A0ABS3AUV5_9BACT</name>
<accession>A0ABS3AUV5</accession>
<keyword evidence="3" id="KW-0997">Cell inner membrane</keyword>
<dbReference type="EMBL" id="JAFITO010000070">
    <property type="protein sequence ID" value="MBN4068879.1"/>
    <property type="molecule type" value="Genomic_DNA"/>
</dbReference>
<dbReference type="PANTHER" id="PTHR30606:SF10">
    <property type="entry name" value="PHOSPHATIDYLINOSITOL MANNOSIDE ACYLTRANSFERASE"/>
    <property type="match status" value="1"/>
</dbReference>
<keyword evidence="6 8" id="KW-0012">Acyltransferase</keyword>
<gene>
    <name evidence="8" type="ORF">JYU06_05110</name>
</gene>
<feature type="transmembrane region" description="Helical" evidence="7">
    <location>
        <begin position="212"/>
        <end position="230"/>
    </location>
</feature>
<keyword evidence="7" id="KW-1133">Transmembrane helix</keyword>
<proteinExistence type="predicted"/>
<evidence type="ECO:0000256" key="6">
    <source>
        <dbReference type="ARBA" id="ARBA00023315"/>
    </source>
</evidence>
<keyword evidence="7" id="KW-0812">Transmembrane</keyword>
<reference evidence="8 9" key="1">
    <citation type="submission" date="2021-02" db="EMBL/GenBank/DDBJ databases">
        <title>Activity-based single-cell genomes from oceanic crustal fluid captures similar information to metagenomic and metatranscriptomic surveys with orders of magnitude less sampling.</title>
        <authorList>
            <person name="D'Angelo T.S."/>
            <person name="Orcutt B.N."/>
        </authorList>
    </citation>
    <scope>NUCLEOTIDE SEQUENCE [LARGE SCALE GENOMIC DNA]</scope>
    <source>
        <strain evidence="8">AH-315-G02</strain>
    </source>
</reference>
<keyword evidence="5 7" id="KW-0472">Membrane</keyword>
<dbReference type="Proteomes" id="UP000717534">
    <property type="component" value="Unassembled WGS sequence"/>
</dbReference>
<evidence type="ECO:0000313" key="9">
    <source>
        <dbReference type="Proteomes" id="UP000717534"/>
    </source>
</evidence>
<evidence type="ECO:0000256" key="5">
    <source>
        <dbReference type="ARBA" id="ARBA00023136"/>
    </source>
</evidence>
<comment type="subcellular location">
    <subcellularLocation>
        <location evidence="1">Cell inner membrane</location>
    </subcellularLocation>
</comment>
<evidence type="ECO:0000256" key="3">
    <source>
        <dbReference type="ARBA" id="ARBA00022519"/>
    </source>
</evidence>
<organism evidence="8 9">
    <name type="scientific">Desulfotalea psychrophila</name>
    <dbReference type="NCBI Taxonomy" id="84980"/>
    <lineage>
        <taxon>Bacteria</taxon>
        <taxon>Pseudomonadati</taxon>
        <taxon>Thermodesulfobacteriota</taxon>
        <taxon>Desulfobulbia</taxon>
        <taxon>Desulfobulbales</taxon>
        <taxon>Desulfocapsaceae</taxon>
        <taxon>Desulfotalea</taxon>
    </lineage>
</organism>
<keyword evidence="9" id="KW-1185">Reference proteome</keyword>
<protein>
    <submittedName>
        <fullName evidence="8">Lysophospholipid acyltransferase family protein</fullName>
    </submittedName>
</protein>